<dbReference type="OrthoDB" id="1902587at2759"/>
<evidence type="ECO:0000256" key="1">
    <source>
        <dbReference type="ARBA" id="ARBA00000971"/>
    </source>
</evidence>
<evidence type="ECO:0000313" key="9">
    <source>
        <dbReference type="Proteomes" id="UP000018208"/>
    </source>
</evidence>
<dbReference type="EC" id="5.2.1.8" evidence="2 5"/>
<evidence type="ECO:0000313" key="8">
    <source>
        <dbReference type="EMBL" id="KAH0574766.1"/>
    </source>
</evidence>
<dbReference type="SUPFAM" id="SSF54534">
    <property type="entry name" value="FKBP-like"/>
    <property type="match status" value="1"/>
</dbReference>
<comment type="catalytic activity">
    <reaction evidence="1 5">
        <text>[protein]-peptidylproline (omega=180) = [protein]-peptidylproline (omega=0)</text>
        <dbReference type="Rhea" id="RHEA:16237"/>
        <dbReference type="Rhea" id="RHEA-COMP:10747"/>
        <dbReference type="Rhea" id="RHEA-COMP:10748"/>
        <dbReference type="ChEBI" id="CHEBI:83833"/>
        <dbReference type="ChEBI" id="CHEBI:83834"/>
        <dbReference type="EC" id="5.2.1.8"/>
    </reaction>
</comment>
<dbReference type="InterPro" id="IPR044609">
    <property type="entry name" value="FKBP2/11"/>
</dbReference>
<dbReference type="PROSITE" id="PS50059">
    <property type="entry name" value="FKBP_PPIASE"/>
    <property type="match status" value="1"/>
</dbReference>
<keyword evidence="3 5" id="KW-0697">Rotamase</keyword>
<dbReference type="Pfam" id="PF00254">
    <property type="entry name" value="FKBP_C"/>
    <property type="match status" value="1"/>
</dbReference>
<dbReference type="EMBL" id="KI546166">
    <property type="protein sequence ID" value="EST42124.1"/>
    <property type="molecule type" value="Genomic_DNA"/>
</dbReference>
<evidence type="ECO:0000256" key="2">
    <source>
        <dbReference type="ARBA" id="ARBA00013194"/>
    </source>
</evidence>
<proteinExistence type="predicted"/>
<dbReference type="VEuPathDB" id="GiardiaDB:SS50377_22381"/>
<dbReference type="GO" id="GO:0005783">
    <property type="term" value="C:endoplasmic reticulum"/>
    <property type="evidence" value="ECO:0007669"/>
    <property type="project" value="TreeGrafter"/>
</dbReference>
<dbReference type="FunFam" id="3.10.50.40:FF:000025">
    <property type="entry name" value="Peptidylprolyl isomerase"/>
    <property type="match status" value="1"/>
</dbReference>
<dbReference type="PANTHER" id="PTHR45779:SF7">
    <property type="entry name" value="PEPTIDYLPROLYL ISOMERASE"/>
    <property type="match status" value="1"/>
</dbReference>
<protein>
    <recommendedName>
        <fullName evidence="2 5">peptidylprolyl isomerase</fullName>
        <ecNumber evidence="2 5">5.2.1.8</ecNumber>
    </recommendedName>
</protein>
<gene>
    <name evidence="7" type="ORF">SS50377_18432</name>
    <name evidence="8" type="ORF">SS50377_22381</name>
</gene>
<evidence type="ECO:0000256" key="3">
    <source>
        <dbReference type="ARBA" id="ARBA00023110"/>
    </source>
</evidence>
<dbReference type="AlphaFoldDB" id="V6LN28"/>
<organism evidence="7">
    <name type="scientific">Spironucleus salmonicida</name>
    <dbReference type="NCBI Taxonomy" id="348837"/>
    <lineage>
        <taxon>Eukaryota</taxon>
        <taxon>Metamonada</taxon>
        <taxon>Diplomonadida</taxon>
        <taxon>Hexamitidae</taxon>
        <taxon>Hexamitinae</taxon>
        <taxon>Spironucleus</taxon>
    </lineage>
</organism>
<name>V6LN28_9EUKA</name>
<keyword evidence="4 5" id="KW-0413">Isomerase</keyword>
<keyword evidence="9" id="KW-1185">Reference proteome</keyword>
<sequence>MLLLLAELQIETIHEGDNTHFPKKGDKITVHYTGTLLDGTQFDSSVDRNQPFDFTVGVGQVIKGWDEGLLKMSIGQKTKLIIPSNMAYGSRGAGSIIPPNADLVFYVELLKINGKAQDEL</sequence>
<evidence type="ECO:0000259" key="6">
    <source>
        <dbReference type="PROSITE" id="PS50059"/>
    </source>
</evidence>
<dbReference type="PANTHER" id="PTHR45779">
    <property type="entry name" value="PEPTIDYLPROLYL ISOMERASE"/>
    <property type="match status" value="1"/>
</dbReference>
<dbReference type="GO" id="GO:0003755">
    <property type="term" value="F:peptidyl-prolyl cis-trans isomerase activity"/>
    <property type="evidence" value="ECO:0007669"/>
    <property type="project" value="UniProtKB-KW"/>
</dbReference>
<accession>V6LN28</accession>
<dbReference type="Gene3D" id="3.10.50.40">
    <property type="match status" value="1"/>
</dbReference>
<dbReference type="InterPro" id="IPR001179">
    <property type="entry name" value="PPIase_FKBP_dom"/>
</dbReference>
<evidence type="ECO:0000256" key="4">
    <source>
        <dbReference type="ARBA" id="ARBA00023235"/>
    </source>
</evidence>
<reference evidence="7 8" key="1">
    <citation type="journal article" date="2014" name="PLoS Genet.">
        <title>The Genome of Spironucleus salmonicida Highlights a Fish Pathogen Adapted to Fluctuating Environments.</title>
        <authorList>
            <person name="Xu F."/>
            <person name="Jerlstrom-Hultqvist J."/>
            <person name="Einarsson E."/>
            <person name="Astvaldsson A."/>
            <person name="Svard S.G."/>
            <person name="Andersson J.O."/>
        </authorList>
    </citation>
    <scope>NUCLEOTIDE SEQUENCE</scope>
    <source>
        <strain evidence="8">ATCC 50377</strain>
    </source>
</reference>
<dbReference type="EMBL" id="AUWU02000003">
    <property type="protein sequence ID" value="KAH0574766.1"/>
    <property type="molecule type" value="Genomic_DNA"/>
</dbReference>
<dbReference type="Proteomes" id="UP000018208">
    <property type="component" value="Unassembled WGS sequence"/>
</dbReference>
<feature type="domain" description="PPIase FKBP-type" evidence="6">
    <location>
        <begin position="25"/>
        <end position="113"/>
    </location>
</feature>
<dbReference type="InterPro" id="IPR046357">
    <property type="entry name" value="PPIase_dom_sf"/>
</dbReference>
<evidence type="ECO:0000313" key="7">
    <source>
        <dbReference type="EMBL" id="EST42124.1"/>
    </source>
</evidence>
<evidence type="ECO:0000256" key="5">
    <source>
        <dbReference type="PROSITE-ProRule" id="PRU00277"/>
    </source>
</evidence>
<reference evidence="8" key="2">
    <citation type="submission" date="2020-12" db="EMBL/GenBank/DDBJ databases">
        <title>New Spironucleus salmonicida genome in near-complete chromosomes.</title>
        <authorList>
            <person name="Xu F."/>
            <person name="Kurt Z."/>
            <person name="Jimenez-Gonzalez A."/>
            <person name="Astvaldsson A."/>
            <person name="Andersson J.O."/>
            <person name="Svard S.G."/>
        </authorList>
    </citation>
    <scope>NUCLEOTIDE SEQUENCE</scope>
    <source>
        <strain evidence="8">ATCC 50377</strain>
    </source>
</reference>